<keyword evidence="2" id="KW-0677">Repeat</keyword>
<dbReference type="SMART" id="SM00355">
    <property type="entry name" value="ZnF_C2H2"/>
    <property type="match status" value="4"/>
</dbReference>
<evidence type="ECO:0000313" key="9">
    <source>
        <dbReference type="Proteomes" id="UP000499080"/>
    </source>
</evidence>
<organism evidence="8 9">
    <name type="scientific">Araneus ventricosus</name>
    <name type="common">Orbweaver spider</name>
    <name type="synonym">Epeira ventricosa</name>
    <dbReference type="NCBI Taxonomy" id="182803"/>
    <lineage>
        <taxon>Eukaryota</taxon>
        <taxon>Metazoa</taxon>
        <taxon>Ecdysozoa</taxon>
        <taxon>Arthropoda</taxon>
        <taxon>Chelicerata</taxon>
        <taxon>Arachnida</taxon>
        <taxon>Araneae</taxon>
        <taxon>Araneomorphae</taxon>
        <taxon>Entelegynae</taxon>
        <taxon>Araneoidea</taxon>
        <taxon>Araneidae</taxon>
        <taxon>Araneus</taxon>
    </lineage>
</organism>
<keyword evidence="9" id="KW-1185">Reference proteome</keyword>
<dbReference type="Gene3D" id="3.30.160.60">
    <property type="entry name" value="Classic Zinc Finger"/>
    <property type="match status" value="1"/>
</dbReference>
<dbReference type="GO" id="GO:0008270">
    <property type="term" value="F:zinc ion binding"/>
    <property type="evidence" value="ECO:0007669"/>
    <property type="project" value="UniProtKB-KW"/>
</dbReference>
<dbReference type="GO" id="GO:0000981">
    <property type="term" value="F:DNA-binding transcription factor activity, RNA polymerase II-specific"/>
    <property type="evidence" value="ECO:0007669"/>
    <property type="project" value="TreeGrafter"/>
</dbReference>
<name>A0A4Y2G4N0_ARAVE</name>
<keyword evidence="3 5" id="KW-0863">Zinc-finger</keyword>
<evidence type="ECO:0000256" key="4">
    <source>
        <dbReference type="ARBA" id="ARBA00022833"/>
    </source>
</evidence>
<feature type="domain" description="C2H2-type" evidence="7">
    <location>
        <begin position="1190"/>
        <end position="1214"/>
    </location>
</feature>
<reference evidence="8 9" key="1">
    <citation type="journal article" date="2019" name="Sci. Rep.">
        <title>Orb-weaving spider Araneus ventricosus genome elucidates the spidroin gene catalogue.</title>
        <authorList>
            <person name="Kono N."/>
            <person name="Nakamura H."/>
            <person name="Ohtoshi R."/>
            <person name="Moran D.A.P."/>
            <person name="Shinohara A."/>
            <person name="Yoshida Y."/>
            <person name="Fujiwara M."/>
            <person name="Mori M."/>
            <person name="Tomita M."/>
            <person name="Arakawa K."/>
        </authorList>
    </citation>
    <scope>NUCLEOTIDE SEQUENCE [LARGE SCALE GENOMIC DNA]</scope>
</reference>
<evidence type="ECO:0000256" key="2">
    <source>
        <dbReference type="ARBA" id="ARBA00022737"/>
    </source>
</evidence>
<dbReference type="Proteomes" id="UP000499080">
    <property type="component" value="Unassembled WGS sequence"/>
</dbReference>
<keyword evidence="1" id="KW-0479">Metal-binding</keyword>
<feature type="domain" description="C2H2-type" evidence="7">
    <location>
        <begin position="1217"/>
        <end position="1240"/>
    </location>
</feature>
<comment type="caution">
    <text evidence="8">The sequence shown here is derived from an EMBL/GenBank/DDBJ whole genome shotgun (WGS) entry which is preliminary data.</text>
</comment>
<evidence type="ECO:0000259" key="7">
    <source>
        <dbReference type="PROSITE" id="PS50157"/>
    </source>
</evidence>
<dbReference type="SUPFAM" id="SSF57667">
    <property type="entry name" value="beta-beta-alpha zinc fingers"/>
    <property type="match status" value="1"/>
</dbReference>
<dbReference type="GO" id="GO:0005634">
    <property type="term" value="C:nucleus"/>
    <property type="evidence" value="ECO:0007669"/>
    <property type="project" value="TreeGrafter"/>
</dbReference>
<keyword evidence="4" id="KW-0862">Zinc</keyword>
<feature type="region of interest" description="Disordered" evidence="6">
    <location>
        <begin position="256"/>
        <end position="285"/>
    </location>
</feature>
<gene>
    <name evidence="8" type="ORF">AVEN_237985_1</name>
</gene>
<proteinExistence type="predicted"/>
<dbReference type="OrthoDB" id="6428470at2759"/>
<sequence>MDVSLGNENYFQDKFAATDKCHSPEVIDNEGKPKRFDIESFLTTVNDLNESSGKGTELNLPVTIMPCLDTLIENVVGELHKFDSINNLTISSNFIEDPSVVSSKGVPEHSLSNYAFSDFEKIGTIESSVQKIEKNCPNPEFEEAASCEVNVNRRADSSSAALFETDHTPSNHSLREKEEEKCEVHLNYKKIESEKLVDESNEMQSSYEVNNFEQEKKSLEFQNNNLTGNFVNTPFEQSNKTDDIVNAEAICDGQFNGSEDCEMQRSTDEQSDQSEVSGIMPSKDSVNSLEMDKNLLESNLNEISSMDLNNTVVNFELGEEEQVMESDKNESKAKENSNERYCNMKKNGEKSENQYGCEVLKGIENNVNLKEKYADVIKNSKDKCSFVDNKLHSSSDMKSCKVVLDRLKPHILKRFLHLSNLNPIQILQSDVRKDRNLNTYSKEKSQRKLNRNLIIKNVQGANKGKKLNCQGNARKVDIMEKHNSKSKKAGKHFSVEKNANIYTDNEEEMFNRCSNLIKCSTSTKPKKTVYGKLVGNSLLNEDDSNESFENEQENETMSSDKKNTIKELDEKLLNQQKSCEKRNFFERELTVERDLQCHSKSDGLFESELLNLKDGNSSVSKVTNSYSEFDKTRNSSFMLKPCKVVLERLNSETLKMHSLDVYSFSNLISQCDTVFCSDRGTMLLDSCLSSSPEKQEDEEIILKKIQNKSPFNRLKKMSHKKLNSKLRNDEVDLKSLKMVSSKINKGKEIVFELNKNISSHVLDSNLIKKQEDIQKKEFKGTSKRGSTYFQILKHAKRARKLNEVTVAKNNKKWMHKSSPSMKLNIKDNNLNEIPEKKRQKVKYNKKEIDDLKALYSIKECRIVLEKLDSHILESYLYKSKLNINQVSQVFQSYQYNIDSDINACIGSEIVHIDRDGNRTVKPQKHLLKKHDINKTREECVQSAKLKKERILKTNFSFDSKGKRKTGSTFIKINTSKPDNAIYHSGESETAEEPVLCSGDSQDNPYLNSVPQVNAIDNNWMELDQANRLIVEQILMKKCNVMLEQCDFAILEKYLGKDWSKNLPERVHKKSCNVDLMDFEDSLASNSTYSVFSDSEYGDVSESSYQMDPSSDFDDNHSIEHELEFCDKKEHKDLFCKSCKRKFKTYSSLLSHEKKTHKTYCFKCVLCKEVSKKRDSYINHMKRNHPEVEPYVCDYPKCEESFRNKKQLSDHQKSHQRYCCRFCKKRYAKKTLLQRHVSDCH</sequence>
<dbReference type="GO" id="GO:0043565">
    <property type="term" value="F:sequence-specific DNA binding"/>
    <property type="evidence" value="ECO:0007669"/>
    <property type="project" value="TreeGrafter"/>
</dbReference>
<evidence type="ECO:0000256" key="3">
    <source>
        <dbReference type="ARBA" id="ARBA00022771"/>
    </source>
</evidence>
<dbReference type="PROSITE" id="PS50157">
    <property type="entry name" value="ZINC_FINGER_C2H2_2"/>
    <property type="match status" value="4"/>
</dbReference>
<evidence type="ECO:0000256" key="5">
    <source>
        <dbReference type="PROSITE-ProRule" id="PRU00042"/>
    </source>
</evidence>
<dbReference type="EMBL" id="BGPR01001192">
    <property type="protein sequence ID" value="GBM47756.1"/>
    <property type="molecule type" value="Genomic_DNA"/>
</dbReference>
<feature type="region of interest" description="Disordered" evidence="6">
    <location>
        <begin position="541"/>
        <end position="563"/>
    </location>
</feature>
<dbReference type="PROSITE" id="PS00028">
    <property type="entry name" value="ZINC_FINGER_C2H2_1"/>
    <property type="match status" value="3"/>
</dbReference>
<dbReference type="InterPro" id="IPR036236">
    <property type="entry name" value="Znf_C2H2_sf"/>
</dbReference>
<evidence type="ECO:0000256" key="6">
    <source>
        <dbReference type="SAM" id="MobiDB-lite"/>
    </source>
</evidence>
<feature type="domain" description="C2H2-type" evidence="7">
    <location>
        <begin position="1133"/>
        <end position="1156"/>
    </location>
</feature>
<accession>A0A4Y2G4N0</accession>
<protein>
    <recommendedName>
        <fullName evidence="7">C2H2-type domain-containing protein</fullName>
    </recommendedName>
</protein>
<dbReference type="InterPro" id="IPR013087">
    <property type="entry name" value="Znf_C2H2_type"/>
</dbReference>
<feature type="compositionally biased region" description="Acidic residues" evidence="6">
    <location>
        <begin position="541"/>
        <end position="554"/>
    </location>
</feature>
<dbReference type="PANTHER" id="PTHR24408:SF58">
    <property type="entry name" value="TRANSCRIPTION FACTOR (TFIIIA), PUTATIVE (AFU_ORTHOLOGUE AFUA_1G05150)-RELATED"/>
    <property type="match status" value="1"/>
</dbReference>
<evidence type="ECO:0000313" key="8">
    <source>
        <dbReference type="EMBL" id="GBM47756.1"/>
    </source>
</evidence>
<dbReference type="AlphaFoldDB" id="A0A4Y2G4N0"/>
<evidence type="ECO:0000256" key="1">
    <source>
        <dbReference type="ARBA" id="ARBA00022723"/>
    </source>
</evidence>
<dbReference type="PANTHER" id="PTHR24408">
    <property type="entry name" value="ZINC FINGER PROTEIN"/>
    <property type="match status" value="1"/>
</dbReference>
<feature type="domain" description="C2H2-type" evidence="7">
    <location>
        <begin position="1161"/>
        <end position="1189"/>
    </location>
</feature>